<keyword evidence="3" id="KW-1185">Reference proteome</keyword>
<gene>
    <name evidence="2" type="ORF">OCL06_12140</name>
</gene>
<dbReference type="EMBL" id="JAOTJC010000011">
    <property type="protein sequence ID" value="MCU7555337.1"/>
    <property type="molecule type" value="Genomic_DNA"/>
</dbReference>
<dbReference type="Pfam" id="PF17963">
    <property type="entry name" value="Big_9"/>
    <property type="match status" value="1"/>
</dbReference>
<name>A0ABT2VPT5_9ALTE</name>
<proteinExistence type="predicted"/>
<feature type="compositionally biased region" description="Acidic residues" evidence="1">
    <location>
        <begin position="148"/>
        <end position="162"/>
    </location>
</feature>
<dbReference type="PROSITE" id="PS51257">
    <property type="entry name" value="PROKAR_LIPOPROTEIN"/>
    <property type="match status" value="1"/>
</dbReference>
<protein>
    <submittedName>
        <fullName evidence="2">Cadherin-like domain-containing protein</fullName>
    </submittedName>
</protein>
<reference evidence="3" key="1">
    <citation type="submission" date="2023-07" db="EMBL/GenBank/DDBJ databases">
        <title>Study on multiphase classification of strain Alteromonas salexigens isolated from the Yellow Sea.</title>
        <authorList>
            <person name="Sun L."/>
        </authorList>
    </citation>
    <scope>NUCLEOTIDE SEQUENCE [LARGE SCALE GENOMIC DNA]</scope>
    <source>
        <strain evidence="3">ASW11-19</strain>
    </source>
</reference>
<sequence>MRKLLLVIAGSLALTGCFDSDDDDEIKENTAPEAVSEAFTTQADTAFTDTLTATDADGDALTFSIDSAATLGTVDLMSDGQFTYTPNPQVTGNDSFTFQVSDGEATATGTIEVTIEALTVSFAAYTRTAFAQDASATPLPVNGRDFTQDADDPDAFDDLLMD</sequence>
<evidence type="ECO:0000256" key="1">
    <source>
        <dbReference type="SAM" id="MobiDB-lite"/>
    </source>
</evidence>
<accession>A0ABT2VPT5</accession>
<organism evidence="2 3">
    <name type="scientific">Alteromonas salexigens</name>
    <dbReference type="NCBI Taxonomy" id="2982530"/>
    <lineage>
        <taxon>Bacteria</taxon>
        <taxon>Pseudomonadati</taxon>
        <taxon>Pseudomonadota</taxon>
        <taxon>Gammaproteobacteria</taxon>
        <taxon>Alteromonadales</taxon>
        <taxon>Alteromonadaceae</taxon>
        <taxon>Alteromonas/Salinimonas group</taxon>
        <taxon>Alteromonas</taxon>
    </lineage>
</organism>
<dbReference type="Proteomes" id="UP001209257">
    <property type="component" value="Unassembled WGS sequence"/>
</dbReference>
<feature type="region of interest" description="Disordered" evidence="1">
    <location>
        <begin position="137"/>
        <end position="162"/>
    </location>
</feature>
<dbReference type="Gene3D" id="2.60.40.2810">
    <property type="match status" value="1"/>
</dbReference>
<evidence type="ECO:0000313" key="2">
    <source>
        <dbReference type="EMBL" id="MCU7555337.1"/>
    </source>
</evidence>
<evidence type="ECO:0000313" key="3">
    <source>
        <dbReference type="Proteomes" id="UP001209257"/>
    </source>
</evidence>
<dbReference type="RefSeq" id="WP_262994920.1">
    <property type="nucleotide sequence ID" value="NZ_JAOTJC010000011.1"/>
</dbReference>
<comment type="caution">
    <text evidence="2">The sequence shown here is derived from an EMBL/GenBank/DDBJ whole genome shotgun (WGS) entry which is preliminary data.</text>
</comment>